<dbReference type="OrthoDB" id="3049395at2759"/>
<feature type="non-terminal residue" evidence="1">
    <location>
        <position position="100"/>
    </location>
</feature>
<dbReference type="OMA" id="HFRFLEW"/>
<dbReference type="Proteomes" id="UP000217790">
    <property type="component" value="Unassembled WGS sequence"/>
</dbReference>
<sequence>YHAIGLESVILKMMTYIIHKKLLHWADKLGAIPPSQNGFCPGFCTNNNIFILCTMIEQAQAEGKTLWVEFVDISNAFPSTDHTTLWLKLHKLGFTGKMFD</sequence>
<accession>A0A2H3CMQ3</accession>
<dbReference type="EMBL" id="KZ293698">
    <property type="protein sequence ID" value="PBK84341.1"/>
    <property type="molecule type" value="Genomic_DNA"/>
</dbReference>
<dbReference type="STRING" id="47427.A0A2H3CMQ3"/>
<dbReference type="AlphaFoldDB" id="A0A2H3CMQ3"/>
<evidence type="ECO:0000313" key="1">
    <source>
        <dbReference type="EMBL" id="PBK84341.1"/>
    </source>
</evidence>
<dbReference type="InParanoid" id="A0A2H3CMQ3"/>
<reference evidence="2" key="1">
    <citation type="journal article" date="2017" name="Nat. Ecol. Evol.">
        <title>Genome expansion and lineage-specific genetic innovations in the forest pathogenic fungi Armillaria.</title>
        <authorList>
            <person name="Sipos G."/>
            <person name="Prasanna A.N."/>
            <person name="Walter M.C."/>
            <person name="O'Connor E."/>
            <person name="Balint B."/>
            <person name="Krizsan K."/>
            <person name="Kiss B."/>
            <person name="Hess J."/>
            <person name="Varga T."/>
            <person name="Slot J."/>
            <person name="Riley R."/>
            <person name="Boka B."/>
            <person name="Rigling D."/>
            <person name="Barry K."/>
            <person name="Lee J."/>
            <person name="Mihaltcheva S."/>
            <person name="LaButti K."/>
            <person name="Lipzen A."/>
            <person name="Waldron R."/>
            <person name="Moloney N.M."/>
            <person name="Sperisen C."/>
            <person name="Kredics L."/>
            <person name="Vagvoelgyi C."/>
            <person name="Patrignani A."/>
            <person name="Fitzpatrick D."/>
            <person name="Nagy I."/>
            <person name="Doyle S."/>
            <person name="Anderson J.B."/>
            <person name="Grigoriev I.V."/>
            <person name="Gueldener U."/>
            <person name="Muensterkoetter M."/>
            <person name="Nagy L.G."/>
        </authorList>
    </citation>
    <scope>NUCLEOTIDE SEQUENCE [LARGE SCALE GENOMIC DNA]</scope>
    <source>
        <strain evidence="2">Ar21-2</strain>
    </source>
</reference>
<gene>
    <name evidence="1" type="ORF">ARMGADRAFT_861319</name>
</gene>
<keyword evidence="2" id="KW-1185">Reference proteome</keyword>
<name>A0A2H3CMQ3_ARMGA</name>
<organism evidence="1 2">
    <name type="scientific">Armillaria gallica</name>
    <name type="common">Bulbous honey fungus</name>
    <name type="synonym">Armillaria bulbosa</name>
    <dbReference type="NCBI Taxonomy" id="47427"/>
    <lineage>
        <taxon>Eukaryota</taxon>
        <taxon>Fungi</taxon>
        <taxon>Dikarya</taxon>
        <taxon>Basidiomycota</taxon>
        <taxon>Agaricomycotina</taxon>
        <taxon>Agaricomycetes</taxon>
        <taxon>Agaricomycetidae</taxon>
        <taxon>Agaricales</taxon>
        <taxon>Marasmiineae</taxon>
        <taxon>Physalacriaceae</taxon>
        <taxon>Armillaria</taxon>
    </lineage>
</organism>
<proteinExistence type="predicted"/>
<evidence type="ECO:0000313" key="2">
    <source>
        <dbReference type="Proteomes" id="UP000217790"/>
    </source>
</evidence>
<feature type="non-terminal residue" evidence="1">
    <location>
        <position position="1"/>
    </location>
</feature>
<protein>
    <submittedName>
        <fullName evidence="1">Uncharacterized protein</fullName>
    </submittedName>
</protein>